<dbReference type="Proteomes" id="UP000294835">
    <property type="component" value="Unassembled WGS sequence"/>
</dbReference>
<dbReference type="InterPro" id="IPR006683">
    <property type="entry name" value="Thioestr_dom"/>
</dbReference>
<evidence type="ECO:0000313" key="4">
    <source>
        <dbReference type="EMBL" id="TCP41757.1"/>
    </source>
</evidence>
<dbReference type="RefSeq" id="WP_132461693.1">
    <property type="nucleotide sequence ID" value="NZ_SLXP01000004.1"/>
</dbReference>
<dbReference type="InterPro" id="IPR029069">
    <property type="entry name" value="HotDog_dom_sf"/>
</dbReference>
<dbReference type="PANTHER" id="PTHR21660">
    <property type="entry name" value="THIOESTERASE SUPERFAMILY MEMBER-RELATED"/>
    <property type="match status" value="1"/>
</dbReference>
<dbReference type="GO" id="GO:0047617">
    <property type="term" value="F:fatty acyl-CoA hydrolase activity"/>
    <property type="evidence" value="ECO:0007669"/>
    <property type="project" value="InterPro"/>
</dbReference>
<keyword evidence="2" id="KW-0378">Hydrolase</keyword>
<sequence length="155" mass="16315">MAPDPIPFDRDRLVAMTGLDYLHAMLAGEVSPPPIWAVMGLRLVRVEPGAVTFHAAPCREHGNVTGTIHGGWYGTLLDAAMGCAVMTTVPVGATHATLEYKVNVTRVVRPGLQVEAVGRVQHGGRRTGVAMGEVRGLADGKLYATGSTTCIVLEG</sequence>
<dbReference type="CDD" id="cd03443">
    <property type="entry name" value="PaaI_thioesterase"/>
    <property type="match status" value="1"/>
</dbReference>
<protein>
    <submittedName>
        <fullName evidence="4">Uncharacterized protein (TIGR00369 family)</fullName>
    </submittedName>
</protein>
<reference evidence="4 5" key="1">
    <citation type="submission" date="2019-03" db="EMBL/GenBank/DDBJ databases">
        <title>Genomic Encyclopedia of Type Strains, Phase IV (KMG-IV): sequencing the most valuable type-strain genomes for metagenomic binning, comparative biology and taxonomic classification.</title>
        <authorList>
            <person name="Goeker M."/>
        </authorList>
    </citation>
    <scope>NUCLEOTIDE SEQUENCE [LARGE SCALE GENOMIC DNA]</scope>
    <source>
        <strain evidence="4 5">DSM 18063</strain>
    </source>
</reference>
<dbReference type="AlphaFoldDB" id="A0A4R2Q000"/>
<dbReference type="OrthoDB" id="9813282at2"/>
<proteinExistence type="inferred from homology"/>
<comment type="caution">
    <text evidence="4">The sequence shown here is derived from an EMBL/GenBank/DDBJ whole genome shotgun (WGS) entry which is preliminary data.</text>
</comment>
<name>A0A4R2Q000_9RHOB</name>
<dbReference type="InterPro" id="IPR039298">
    <property type="entry name" value="ACOT13"/>
</dbReference>
<comment type="similarity">
    <text evidence="1">Belongs to the thioesterase PaaI family.</text>
</comment>
<dbReference type="InterPro" id="IPR003736">
    <property type="entry name" value="PAAI_dom"/>
</dbReference>
<evidence type="ECO:0000256" key="1">
    <source>
        <dbReference type="ARBA" id="ARBA00008324"/>
    </source>
</evidence>
<dbReference type="PANTHER" id="PTHR21660:SF1">
    <property type="entry name" value="ACYL-COENZYME A THIOESTERASE 13"/>
    <property type="match status" value="1"/>
</dbReference>
<dbReference type="NCBIfam" id="TIGR00369">
    <property type="entry name" value="unchar_dom_1"/>
    <property type="match status" value="1"/>
</dbReference>
<dbReference type="SUPFAM" id="SSF54637">
    <property type="entry name" value="Thioesterase/thiol ester dehydrase-isomerase"/>
    <property type="match status" value="1"/>
</dbReference>
<gene>
    <name evidence="4" type="ORF">EV662_104101</name>
</gene>
<dbReference type="Pfam" id="PF03061">
    <property type="entry name" value="4HBT"/>
    <property type="match status" value="1"/>
</dbReference>
<evidence type="ECO:0000313" key="5">
    <source>
        <dbReference type="Proteomes" id="UP000294835"/>
    </source>
</evidence>
<feature type="domain" description="Thioesterase" evidence="3">
    <location>
        <begin position="66"/>
        <end position="135"/>
    </location>
</feature>
<accession>A0A4R2Q000</accession>
<dbReference type="EMBL" id="SLXP01000004">
    <property type="protein sequence ID" value="TCP41757.1"/>
    <property type="molecule type" value="Genomic_DNA"/>
</dbReference>
<evidence type="ECO:0000259" key="3">
    <source>
        <dbReference type="Pfam" id="PF03061"/>
    </source>
</evidence>
<keyword evidence="5" id="KW-1185">Reference proteome</keyword>
<evidence type="ECO:0000256" key="2">
    <source>
        <dbReference type="ARBA" id="ARBA00022801"/>
    </source>
</evidence>
<organism evidence="4 5">
    <name type="scientific">Rhodovulum marinum</name>
    <dbReference type="NCBI Taxonomy" id="320662"/>
    <lineage>
        <taxon>Bacteria</taxon>
        <taxon>Pseudomonadati</taxon>
        <taxon>Pseudomonadota</taxon>
        <taxon>Alphaproteobacteria</taxon>
        <taxon>Rhodobacterales</taxon>
        <taxon>Paracoccaceae</taxon>
        <taxon>Rhodovulum</taxon>
    </lineage>
</organism>
<dbReference type="Gene3D" id="3.10.129.10">
    <property type="entry name" value="Hotdog Thioesterase"/>
    <property type="match status" value="1"/>
</dbReference>